<dbReference type="Proteomes" id="UP000095283">
    <property type="component" value="Unplaced"/>
</dbReference>
<evidence type="ECO:0000313" key="2">
    <source>
        <dbReference type="WBParaSite" id="Hba_12439"/>
    </source>
</evidence>
<dbReference type="AlphaFoldDB" id="A0A1I7X4X2"/>
<evidence type="ECO:0000313" key="1">
    <source>
        <dbReference type="Proteomes" id="UP000095283"/>
    </source>
</evidence>
<proteinExistence type="predicted"/>
<protein>
    <submittedName>
        <fullName evidence="2">Uncharacterized protein</fullName>
    </submittedName>
</protein>
<sequence length="134" mass="15357">MLLCLMIDQLEIIIVLRYTSTSCELDSRYDGLLHGYSGAYHKCDIGSGRCGESANPNSQLHDVNWSREILKPIQRRCYPIHMLLLKDIQQWNAANQIALEGRRTSRRVFQFKEAPYPTGHTGIPYAKFQKSTVV</sequence>
<accession>A0A1I7X4X2</accession>
<keyword evidence="1" id="KW-1185">Reference proteome</keyword>
<dbReference type="WBParaSite" id="Hba_12439">
    <property type="protein sequence ID" value="Hba_12439"/>
    <property type="gene ID" value="Hba_12439"/>
</dbReference>
<reference evidence="2" key="1">
    <citation type="submission" date="2016-11" db="UniProtKB">
        <authorList>
            <consortium name="WormBaseParasite"/>
        </authorList>
    </citation>
    <scope>IDENTIFICATION</scope>
</reference>
<name>A0A1I7X4X2_HETBA</name>
<organism evidence="1 2">
    <name type="scientific">Heterorhabditis bacteriophora</name>
    <name type="common">Entomopathogenic nematode worm</name>
    <dbReference type="NCBI Taxonomy" id="37862"/>
    <lineage>
        <taxon>Eukaryota</taxon>
        <taxon>Metazoa</taxon>
        <taxon>Ecdysozoa</taxon>
        <taxon>Nematoda</taxon>
        <taxon>Chromadorea</taxon>
        <taxon>Rhabditida</taxon>
        <taxon>Rhabditina</taxon>
        <taxon>Rhabditomorpha</taxon>
        <taxon>Strongyloidea</taxon>
        <taxon>Heterorhabditidae</taxon>
        <taxon>Heterorhabditis</taxon>
    </lineage>
</organism>